<dbReference type="Pfam" id="PF00793">
    <property type="entry name" value="DAHP_synth_1"/>
    <property type="match status" value="1"/>
</dbReference>
<gene>
    <name evidence="10" type="ORF">SAMN05660652_02564</name>
</gene>
<sequence length="367" mass="39956">MSHPDKTNLATPDIENVNIVDFDPMPSPEEIHARVPLSAQASRTVMQGREALRNILDRKDHRLFIVVGPCSIHDPVAGLDYARRLKALGDELGDTLLPIMRVYFEKPRTTTGWKGYINDPDMDDSFHIGKGMENARAFLRDVAELGLPAATEALDPISPQYLGDLIAWTAIGARTTESQTHREMSSGLSTPVGFKNGTNGDVGIAVNAILSASRPHSFLGINGEGKTAVVRTSGNPYGHLVLRGGDGRPNYDTVSVRIAEQALTKAKLPANIVVDCSHANSYKNHELQPLVMADIVNQIRFGNQSLVGVMIESNIVAGNQPIPNDLASLKYGCSVTDACVDWDTTEKMLRETAAQLRDVLPNRTRQS</sequence>
<evidence type="ECO:0000256" key="4">
    <source>
        <dbReference type="ARBA" id="ARBA00022605"/>
    </source>
</evidence>
<evidence type="ECO:0000313" key="11">
    <source>
        <dbReference type="Proteomes" id="UP000198607"/>
    </source>
</evidence>
<comment type="similarity">
    <text evidence="3 8">Belongs to the class-I DAHP synthase family.</text>
</comment>
<dbReference type="OrthoDB" id="9807331at2"/>
<evidence type="ECO:0000256" key="6">
    <source>
        <dbReference type="ARBA" id="ARBA00023141"/>
    </source>
</evidence>
<keyword evidence="5 8" id="KW-0808">Transferase</keyword>
<dbReference type="GO" id="GO:0009423">
    <property type="term" value="P:chorismate biosynthetic process"/>
    <property type="evidence" value="ECO:0007669"/>
    <property type="project" value="UniProtKB-UniPathway"/>
</dbReference>
<comment type="function">
    <text evidence="1 8">Stereospecific condensation of phosphoenolpyruvate (PEP) and D-erythrose-4-phosphate (E4P) giving rise to 3-deoxy-D-arabino-heptulosonate-7-phosphate (DAHP).</text>
</comment>
<dbReference type="STRING" id="83767.SAMN05660652_02564"/>
<dbReference type="GO" id="GO:0003849">
    <property type="term" value="F:3-deoxy-7-phosphoheptulonate synthase activity"/>
    <property type="evidence" value="ECO:0007669"/>
    <property type="project" value="UniProtKB-EC"/>
</dbReference>
<keyword evidence="4 8" id="KW-0028">Amino-acid biosynthesis</keyword>
<evidence type="ECO:0000256" key="1">
    <source>
        <dbReference type="ARBA" id="ARBA00003726"/>
    </source>
</evidence>
<feature type="domain" description="DAHP synthetase I/KDSA" evidence="9">
    <location>
        <begin position="54"/>
        <end position="349"/>
    </location>
</feature>
<name>A0A1G8GEL2_9RHOO</name>
<dbReference type="PIRSF" id="PIRSF001361">
    <property type="entry name" value="DAHP_synthase"/>
    <property type="match status" value="1"/>
</dbReference>
<dbReference type="NCBIfam" id="TIGR00034">
    <property type="entry name" value="aroFGH"/>
    <property type="match status" value="1"/>
</dbReference>
<keyword evidence="11" id="KW-1185">Reference proteome</keyword>
<dbReference type="SUPFAM" id="SSF51569">
    <property type="entry name" value="Aldolase"/>
    <property type="match status" value="1"/>
</dbReference>
<evidence type="ECO:0000259" key="9">
    <source>
        <dbReference type="Pfam" id="PF00793"/>
    </source>
</evidence>
<dbReference type="InterPro" id="IPR013785">
    <property type="entry name" value="Aldolase_TIM"/>
</dbReference>
<organism evidence="10 11">
    <name type="scientific">Propionivibrio dicarboxylicus</name>
    <dbReference type="NCBI Taxonomy" id="83767"/>
    <lineage>
        <taxon>Bacteria</taxon>
        <taxon>Pseudomonadati</taxon>
        <taxon>Pseudomonadota</taxon>
        <taxon>Betaproteobacteria</taxon>
        <taxon>Rhodocyclales</taxon>
        <taxon>Rhodocyclaceae</taxon>
        <taxon>Propionivibrio</taxon>
    </lineage>
</organism>
<evidence type="ECO:0000256" key="7">
    <source>
        <dbReference type="ARBA" id="ARBA00047508"/>
    </source>
</evidence>
<comment type="catalytic activity">
    <reaction evidence="7 8">
        <text>D-erythrose 4-phosphate + phosphoenolpyruvate + H2O = 7-phospho-2-dehydro-3-deoxy-D-arabino-heptonate + phosphate</text>
        <dbReference type="Rhea" id="RHEA:14717"/>
        <dbReference type="ChEBI" id="CHEBI:15377"/>
        <dbReference type="ChEBI" id="CHEBI:16897"/>
        <dbReference type="ChEBI" id="CHEBI:43474"/>
        <dbReference type="ChEBI" id="CHEBI:58394"/>
        <dbReference type="ChEBI" id="CHEBI:58702"/>
        <dbReference type="EC" id="2.5.1.54"/>
    </reaction>
</comment>
<reference evidence="10 11" key="1">
    <citation type="submission" date="2016-10" db="EMBL/GenBank/DDBJ databases">
        <authorList>
            <person name="de Groot N.N."/>
        </authorList>
    </citation>
    <scope>NUCLEOTIDE SEQUENCE [LARGE SCALE GENOMIC DNA]</scope>
    <source>
        <strain evidence="10 11">DSM 5885</strain>
    </source>
</reference>
<dbReference type="AlphaFoldDB" id="A0A1G8GEL2"/>
<evidence type="ECO:0000256" key="2">
    <source>
        <dbReference type="ARBA" id="ARBA00004688"/>
    </source>
</evidence>
<comment type="pathway">
    <text evidence="2 8">Metabolic intermediate biosynthesis; chorismate biosynthesis; chorismate from D-erythrose 4-phosphate and phosphoenolpyruvate: step 1/7.</text>
</comment>
<evidence type="ECO:0000256" key="3">
    <source>
        <dbReference type="ARBA" id="ARBA00007985"/>
    </source>
</evidence>
<keyword evidence="6 8" id="KW-0057">Aromatic amino acid biosynthesis</keyword>
<evidence type="ECO:0000313" key="10">
    <source>
        <dbReference type="EMBL" id="SDH92808.1"/>
    </source>
</evidence>
<dbReference type="Gene3D" id="3.20.20.70">
    <property type="entry name" value="Aldolase class I"/>
    <property type="match status" value="1"/>
</dbReference>
<evidence type="ECO:0000256" key="8">
    <source>
        <dbReference type="PIRNR" id="PIRNR001361"/>
    </source>
</evidence>
<dbReference type="UniPathway" id="UPA00053">
    <property type="reaction ID" value="UER00084"/>
</dbReference>
<dbReference type="GO" id="GO:0009073">
    <property type="term" value="P:aromatic amino acid family biosynthetic process"/>
    <property type="evidence" value="ECO:0007669"/>
    <property type="project" value="UniProtKB-KW"/>
</dbReference>
<dbReference type="RefSeq" id="WP_091938266.1">
    <property type="nucleotide sequence ID" value="NZ_FNCY01000010.1"/>
</dbReference>
<dbReference type="PANTHER" id="PTHR21225:SF10">
    <property type="entry name" value="PHOSPHO-2-DEHYDRO-3-DEOXYHEPTONATE ALDOLASE, TYR-SENSITIVE"/>
    <property type="match status" value="1"/>
</dbReference>
<accession>A0A1G8GEL2</accession>
<protein>
    <recommendedName>
        <fullName evidence="8">Phospho-2-dehydro-3-deoxyheptonate aldolase</fullName>
        <ecNumber evidence="8">2.5.1.54</ecNumber>
    </recommendedName>
</protein>
<dbReference type="PANTHER" id="PTHR21225">
    <property type="entry name" value="PHOSPHO-2-DEHYDRO-3-DEOXYHEPTONATE ALDOLASE DAHP SYNTHETASE"/>
    <property type="match status" value="1"/>
</dbReference>
<dbReference type="GO" id="GO:0042802">
    <property type="term" value="F:identical protein binding"/>
    <property type="evidence" value="ECO:0007669"/>
    <property type="project" value="UniProtKB-ARBA"/>
</dbReference>
<dbReference type="GO" id="GO:0005737">
    <property type="term" value="C:cytoplasm"/>
    <property type="evidence" value="ECO:0007669"/>
    <property type="project" value="TreeGrafter"/>
</dbReference>
<evidence type="ECO:0000256" key="5">
    <source>
        <dbReference type="ARBA" id="ARBA00022679"/>
    </source>
</evidence>
<dbReference type="InterPro" id="IPR006218">
    <property type="entry name" value="DAHP1/KDSA"/>
</dbReference>
<dbReference type="EC" id="2.5.1.54" evidence="8"/>
<dbReference type="EMBL" id="FNCY01000010">
    <property type="protein sequence ID" value="SDH92808.1"/>
    <property type="molecule type" value="Genomic_DNA"/>
</dbReference>
<dbReference type="FunFam" id="3.20.20.70:FF:000005">
    <property type="entry name" value="Phospho-2-dehydro-3-deoxyheptonate aldolase"/>
    <property type="match status" value="1"/>
</dbReference>
<proteinExistence type="inferred from homology"/>
<dbReference type="NCBIfam" id="NF009395">
    <property type="entry name" value="PRK12755.1"/>
    <property type="match status" value="1"/>
</dbReference>
<dbReference type="Proteomes" id="UP000198607">
    <property type="component" value="Unassembled WGS sequence"/>
</dbReference>
<dbReference type="InterPro" id="IPR006219">
    <property type="entry name" value="DAHP_synth_1"/>
</dbReference>
<dbReference type="GO" id="GO:0008652">
    <property type="term" value="P:amino acid biosynthetic process"/>
    <property type="evidence" value="ECO:0007669"/>
    <property type="project" value="UniProtKB-KW"/>
</dbReference>